<evidence type="ECO:0000313" key="1">
    <source>
        <dbReference type="EMBL" id="ACV67863.1"/>
    </source>
</evidence>
<organism evidence="1 2">
    <name type="scientific">Desulfohalobium retbaense (strain ATCC 49708 / DSM 5692 / JCM 16813 / HR100)</name>
    <dbReference type="NCBI Taxonomy" id="485915"/>
    <lineage>
        <taxon>Bacteria</taxon>
        <taxon>Pseudomonadati</taxon>
        <taxon>Thermodesulfobacteriota</taxon>
        <taxon>Desulfovibrionia</taxon>
        <taxon>Desulfovibrionales</taxon>
        <taxon>Desulfohalobiaceae</taxon>
        <taxon>Desulfohalobium</taxon>
    </lineage>
</organism>
<accession>C8WYU7</accession>
<dbReference type="STRING" id="485915.Dret_0566"/>
<proteinExistence type="predicted"/>
<dbReference type="Pfam" id="PF06035">
    <property type="entry name" value="Peptidase_C93"/>
    <property type="match status" value="1"/>
</dbReference>
<dbReference type="Proteomes" id="UP000001052">
    <property type="component" value="Chromosome"/>
</dbReference>
<evidence type="ECO:0000313" key="2">
    <source>
        <dbReference type="Proteomes" id="UP000001052"/>
    </source>
</evidence>
<dbReference type="AlphaFoldDB" id="C8WYU7"/>
<dbReference type="RefSeq" id="WP_015751021.1">
    <property type="nucleotide sequence ID" value="NC_013223.1"/>
</dbReference>
<dbReference type="EMBL" id="CP001734">
    <property type="protein sequence ID" value="ACV67863.1"/>
    <property type="molecule type" value="Genomic_DNA"/>
</dbReference>
<dbReference type="InterPro" id="IPR010319">
    <property type="entry name" value="Transglutaminase-like_Cys_pept"/>
</dbReference>
<gene>
    <name evidence="1" type="ordered locus">Dret_0566</name>
</gene>
<dbReference type="OrthoDB" id="5401788at2"/>
<dbReference type="eggNOG" id="COG3672">
    <property type="taxonomic scope" value="Bacteria"/>
</dbReference>
<dbReference type="Gene3D" id="3.10.620.30">
    <property type="match status" value="1"/>
</dbReference>
<sequence length="241" mass="27171">MGAQQQPQRIVSLLTQHIVWVLLLLGVLGLADTAGAAPKTAGRVLGALSFRGSLSALPQWKRVVREAPQEVSLLGNCTVGAQGCPDAATTWQALLEQGNDLSERQQLQKVNARLNRWPYRMDPEAYGVFDYWATPLEFLRQSGDCEDFCIVKYYALREMGFAVERLRIVVVRDTIRNVTHAVLRVQLADKAVILDNLSDLVVSQDKYGHYHPQYSVNEHYRWAHVIPRQHSPTSLSTLRPR</sequence>
<reference evidence="1 2" key="2">
    <citation type="journal article" date="2010" name="Stand. Genomic Sci.">
        <title>Complete genome sequence of Desulfohalobium retbaense type strain (HR(100)).</title>
        <authorList>
            <person name="Spring S."/>
            <person name="Nolan M."/>
            <person name="Lapidus A."/>
            <person name="Glavina Del Rio T."/>
            <person name="Copeland A."/>
            <person name="Tice H."/>
            <person name="Cheng J.F."/>
            <person name="Lucas S."/>
            <person name="Land M."/>
            <person name="Chen F."/>
            <person name="Bruce D."/>
            <person name="Goodwin L."/>
            <person name="Pitluck S."/>
            <person name="Ivanova N."/>
            <person name="Mavromatis K."/>
            <person name="Mikhailova N."/>
            <person name="Pati A."/>
            <person name="Chen A."/>
            <person name="Palaniappan K."/>
            <person name="Hauser L."/>
            <person name="Chang Y.J."/>
            <person name="Jeffries C.D."/>
            <person name="Munk C."/>
            <person name="Kiss H."/>
            <person name="Chain P."/>
            <person name="Han C."/>
            <person name="Brettin T."/>
            <person name="Detter J.C."/>
            <person name="Schuler E."/>
            <person name="Goker M."/>
            <person name="Rohde M."/>
            <person name="Bristow J."/>
            <person name="Eisen J.A."/>
            <person name="Markowitz V."/>
            <person name="Hugenholtz P."/>
            <person name="Kyrpides N.C."/>
            <person name="Klenk H.P."/>
        </authorList>
    </citation>
    <scope>NUCLEOTIDE SEQUENCE [LARGE SCALE GENOMIC DNA]</scope>
    <source>
        <strain evidence="1 2">DSM 5692</strain>
    </source>
</reference>
<dbReference type="PANTHER" id="PTHR39327:SF1">
    <property type="entry name" value="BLR5470 PROTEIN"/>
    <property type="match status" value="1"/>
</dbReference>
<dbReference type="PANTHER" id="PTHR39327">
    <property type="match status" value="1"/>
</dbReference>
<dbReference type="HOGENOM" id="CLU_100947_0_0_7"/>
<keyword evidence="2" id="KW-1185">Reference proteome</keyword>
<reference evidence="2" key="1">
    <citation type="submission" date="2009-09" db="EMBL/GenBank/DDBJ databases">
        <title>The complete chromosome of Desulfohalobium retbaense DSM 5692.</title>
        <authorList>
            <consortium name="US DOE Joint Genome Institute (JGI-PGF)"/>
            <person name="Lucas S."/>
            <person name="Copeland A."/>
            <person name="Lapidus A."/>
            <person name="Glavina del Rio T."/>
            <person name="Dalin E."/>
            <person name="Tice H."/>
            <person name="Bruce D."/>
            <person name="Goodwin L."/>
            <person name="Pitluck S."/>
            <person name="Kyrpides N."/>
            <person name="Mavromatis K."/>
            <person name="Ivanova N."/>
            <person name="Mikhailova N."/>
            <person name="Munk A.C."/>
            <person name="Brettin T."/>
            <person name="Detter J.C."/>
            <person name="Han C."/>
            <person name="Tapia R."/>
            <person name="Larimer F."/>
            <person name="Land M."/>
            <person name="Hauser L."/>
            <person name="Markowitz V."/>
            <person name="Cheng J.-F."/>
            <person name="Hugenholtz P."/>
            <person name="Woyke T."/>
            <person name="Wu D."/>
            <person name="Spring S."/>
            <person name="Klenk H.-P."/>
            <person name="Eisen J.A."/>
        </authorList>
    </citation>
    <scope>NUCLEOTIDE SEQUENCE [LARGE SCALE GENOMIC DNA]</scope>
    <source>
        <strain evidence="2">DSM 5692</strain>
    </source>
</reference>
<dbReference type="KEGG" id="drt:Dret_0566"/>
<protein>
    <submittedName>
        <fullName evidence="1">Transglutaminase family protein cysteine peptidase BTLCP</fullName>
    </submittedName>
</protein>
<name>C8WYU7_DESRD</name>